<protein>
    <submittedName>
        <fullName evidence="2">Uncharacterized protein</fullName>
    </submittedName>
</protein>
<evidence type="ECO:0000313" key="2">
    <source>
        <dbReference type="EMBL" id="KAA8586556.1"/>
    </source>
</evidence>
<name>A0A5J5D1E9_9PERO</name>
<evidence type="ECO:0000313" key="3">
    <source>
        <dbReference type="Proteomes" id="UP000327493"/>
    </source>
</evidence>
<accession>A0A5J5D1E9</accession>
<dbReference type="AlphaFoldDB" id="A0A5J5D1E9"/>
<proteinExistence type="predicted"/>
<dbReference type="EMBL" id="VOFY01000013">
    <property type="protein sequence ID" value="KAA8586556.1"/>
    <property type="molecule type" value="Genomic_DNA"/>
</dbReference>
<sequence length="92" mass="9592">CAVRQSSNWPRASAAYRHTRPEPTDKSETGNGQAWSRGQAIQPEPKTHCPPGTKPGGGKPAPGEATPAQMEHPGSHSGTAGPPPLRAQAHNL</sequence>
<dbReference type="Proteomes" id="UP000327493">
    <property type="component" value="Chromosome 13"/>
</dbReference>
<comment type="caution">
    <text evidence="2">The sequence shown here is derived from an EMBL/GenBank/DDBJ whole genome shotgun (WGS) entry which is preliminary data.</text>
</comment>
<keyword evidence="3" id="KW-1185">Reference proteome</keyword>
<feature type="compositionally biased region" description="Basic and acidic residues" evidence="1">
    <location>
        <begin position="19"/>
        <end position="28"/>
    </location>
</feature>
<feature type="region of interest" description="Disordered" evidence="1">
    <location>
        <begin position="1"/>
        <end position="92"/>
    </location>
</feature>
<feature type="non-terminal residue" evidence="2">
    <location>
        <position position="1"/>
    </location>
</feature>
<gene>
    <name evidence="2" type="ORF">FQN60_000392</name>
</gene>
<organism evidence="2 3">
    <name type="scientific">Etheostoma spectabile</name>
    <name type="common">orangethroat darter</name>
    <dbReference type="NCBI Taxonomy" id="54343"/>
    <lineage>
        <taxon>Eukaryota</taxon>
        <taxon>Metazoa</taxon>
        <taxon>Chordata</taxon>
        <taxon>Craniata</taxon>
        <taxon>Vertebrata</taxon>
        <taxon>Euteleostomi</taxon>
        <taxon>Actinopterygii</taxon>
        <taxon>Neopterygii</taxon>
        <taxon>Teleostei</taxon>
        <taxon>Neoteleostei</taxon>
        <taxon>Acanthomorphata</taxon>
        <taxon>Eupercaria</taxon>
        <taxon>Perciformes</taxon>
        <taxon>Percoidei</taxon>
        <taxon>Percidae</taxon>
        <taxon>Etheostomatinae</taxon>
        <taxon>Etheostoma</taxon>
    </lineage>
</organism>
<reference evidence="2 3" key="1">
    <citation type="submission" date="2019-08" db="EMBL/GenBank/DDBJ databases">
        <title>A chromosome-level genome assembly, high-density linkage maps, and genome scans reveal the genomic architecture of hybrid incompatibilities underlying speciation via character displacement in darters (Percidae: Etheostominae).</title>
        <authorList>
            <person name="Moran R.L."/>
            <person name="Catchen J.M."/>
            <person name="Fuller R.C."/>
        </authorList>
    </citation>
    <scope>NUCLEOTIDE SEQUENCE [LARGE SCALE GENOMIC DNA]</scope>
    <source>
        <strain evidence="2">EspeVRDwgs_2016</strain>
        <tissue evidence="2">Muscle</tissue>
    </source>
</reference>
<evidence type="ECO:0000256" key="1">
    <source>
        <dbReference type="SAM" id="MobiDB-lite"/>
    </source>
</evidence>
<feature type="compositionally biased region" description="Polar residues" evidence="1">
    <location>
        <begin position="1"/>
        <end position="10"/>
    </location>
</feature>